<evidence type="ECO:0000313" key="9">
    <source>
        <dbReference type="Proteomes" id="UP001501436"/>
    </source>
</evidence>
<evidence type="ECO:0000256" key="2">
    <source>
        <dbReference type="ARBA" id="ARBA00006275"/>
    </source>
</evidence>
<name>A0ABP9FVA2_9SPHI</name>
<feature type="domain" description="SusD-like N-terminal" evidence="7">
    <location>
        <begin position="59"/>
        <end position="209"/>
    </location>
</feature>
<dbReference type="Pfam" id="PF14322">
    <property type="entry name" value="SusD-like_3"/>
    <property type="match status" value="1"/>
</dbReference>
<comment type="caution">
    <text evidence="8">The sequence shown here is derived from an EMBL/GenBank/DDBJ whole genome shotgun (WGS) entry which is preliminary data.</text>
</comment>
<proteinExistence type="inferred from homology"/>
<evidence type="ECO:0000313" key="8">
    <source>
        <dbReference type="EMBL" id="GAA4917845.1"/>
    </source>
</evidence>
<keyword evidence="4" id="KW-0472">Membrane</keyword>
<evidence type="ECO:0000256" key="1">
    <source>
        <dbReference type="ARBA" id="ARBA00004442"/>
    </source>
</evidence>
<keyword evidence="9" id="KW-1185">Reference proteome</keyword>
<protein>
    <submittedName>
        <fullName evidence="8">RagB/SusD family nutrient uptake outer membrane protein</fullName>
    </submittedName>
</protein>
<evidence type="ECO:0000259" key="7">
    <source>
        <dbReference type="Pfam" id="PF14322"/>
    </source>
</evidence>
<reference evidence="9" key="1">
    <citation type="journal article" date="2019" name="Int. J. Syst. Evol. Microbiol.">
        <title>The Global Catalogue of Microorganisms (GCM) 10K type strain sequencing project: providing services to taxonomists for standard genome sequencing and annotation.</title>
        <authorList>
            <consortium name="The Broad Institute Genomics Platform"/>
            <consortium name="The Broad Institute Genome Sequencing Center for Infectious Disease"/>
            <person name="Wu L."/>
            <person name="Ma J."/>
        </authorList>
    </citation>
    <scope>NUCLEOTIDE SEQUENCE [LARGE SCALE GENOMIC DNA]</scope>
    <source>
        <strain evidence="9">JCM 18283</strain>
    </source>
</reference>
<gene>
    <name evidence="8" type="ORF">GCM10023313_21850</name>
</gene>
<evidence type="ECO:0000256" key="3">
    <source>
        <dbReference type="ARBA" id="ARBA00022729"/>
    </source>
</evidence>
<dbReference type="PROSITE" id="PS51257">
    <property type="entry name" value="PROKAR_LIPOPROTEIN"/>
    <property type="match status" value="1"/>
</dbReference>
<dbReference type="InterPro" id="IPR011990">
    <property type="entry name" value="TPR-like_helical_dom_sf"/>
</dbReference>
<feature type="domain" description="RagB/SusD" evidence="6">
    <location>
        <begin position="334"/>
        <end position="590"/>
    </location>
</feature>
<dbReference type="SUPFAM" id="SSF48452">
    <property type="entry name" value="TPR-like"/>
    <property type="match status" value="1"/>
</dbReference>
<comment type="similarity">
    <text evidence="2">Belongs to the SusD family.</text>
</comment>
<dbReference type="InterPro" id="IPR033985">
    <property type="entry name" value="SusD-like_N"/>
</dbReference>
<dbReference type="Pfam" id="PF07980">
    <property type="entry name" value="SusD_RagB"/>
    <property type="match status" value="1"/>
</dbReference>
<organism evidence="8 9">
    <name type="scientific">Mucilaginibacter defluvii</name>
    <dbReference type="NCBI Taxonomy" id="1196019"/>
    <lineage>
        <taxon>Bacteria</taxon>
        <taxon>Pseudomonadati</taxon>
        <taxon>Bacteroidota</taxon>
        <taxon>Sphingobacteriia</taxon>
        <taxon>Sphingobacteriales</taxon>
        <taxon>Sphingobacteriaceae</taxon>
        <taxon>Mucilaginibacter</taxon>
    </lineage>
</organism>
<evidence type="ECO:0000256" key="5">
    <source>
        <dbReference type="ARBA" id="ARBA00023237"/>
    </source>
</evidence>
<dbReference type="EMBL" id="BAABJI010000002">
    <property type="protein sequence ID" value="GAA4917845.1"/>
    <property type="molecule type" value="Genomic_DNA"/>
</dbReference>
<sequence length="590" mass="65218">MKTDMKRISILLITVFALCGCKKFVEPALQNNGKFENIYDEPLLAHGLLLNGYTRIPTNGWTFSDVATDNAVTNDLNSGFSKIATGQWTASFNPLDQWTNSKAAIQYLNMFLTEADKVTFDALDPKLNQMFKDRLKGEAFGLRAMFMYYMLQAHGGKAGGELLGFPILLQPETPSSDFNQPRAKFDDCMKQVYADLEQAEELLPLDYRDISSPSDIPAKYSGVATEIYNRVFGRLFSQRFTARIAKAIRAKAALMAASPAFAEGSSTTWENAANYAAAVIDLNGGVNGLAANGLTWYAGGSGNQIDGLGSGANPPEVMWRTSIAQNSDLEASHFPPTLSGSGRLNPTQNLVDAFPAANGYPIDNTASGYNEATPYTNRDPRLALYIVLNGSTAGPGSSTIYTATDRNTNDGLNKVETSTRTGYYMRKLLRQDVNRSSSSISNQKHYNPHIRYTEIYLIYAEAANEAWGPLATGGHSYSAYDVIKKIRQRAGVGLNNGDAYLESIKGDKNAMRTLIRNERRLELCFEGFRFWDLRRWNANLNEPALGVNIMQSTYTPITVENRAYASFMNYGPVPYSEILKFKALQQNNGW</sequence>
<evidence type="ECO:0000259" key="6">
    <source>
        <dbReference type="Pfam" id="PF07980"/>
    </source>
</evidence>
<evidence type="ECO:0000256" key="4">
    <source>
        <dbReference type="ARBA" id="ARBA00023136"/>
    </source>
</evidence>
<dbReference type="InterPro" id="IPR012944">
    <property type="entry name" value="SusD_RagB_dom"/>
</dbReference>
<comment type="subcellular location">
    <subcellularLocation>
        <location evidence="1">Cell outer membrane</location>
    </subcellularLocation>
</comment>
<dbReference type="Proteomes" id="UP001501436">
    <property type="component" value="Unassembled WGS sequence"/>
</dbReference>
<keyword evidence="3" id="KW-0732">Signal</keyword>
<accession>A0ABP9FVA2</accession>
<dbReference type="Gene3D" id="1.25.40.390">
    <property type="match status" value="1"/>
</dbReference>
<keyword evidence="5" id="KW-0998">Cell outer membrane</keyword>